<reference evidence="2" key="1">
    <citation type="journal article" date="2019" name="Int. J. Syst. Evol. Microbiol.">
        <title>The Global Catalogue of Microorganisms (GCM) 10K type strain sequencing project: providing services to taxonomists for standard genome sequencing and annotation.</title>
        <authorList>
            <consortium name="The Broad Institute Genomics Platform"/>
            <consortium name="The Broad Institute Genome Sequencing Center for Infectious Disease"/>
            <person name="Wu L."/>
            <person name="Ma J."/>
        </authorList>
    </citation>
    <scope>NUCLEOTIDE SEQUENCE [LARGE SCALE GENOMIC DNA]</scope>
    <source>
        <strain evidence="2">JCM 17326</strain>
    </source>
</reference>
<sequence>MSTCEILFCFDKATHKAQIRDLDFVRVYEICGPHALGRRPLAGTIIGIVSQMAEICTDCDQPAQYLDSEYRDPYCPVHAAELACGGSPIERI</sequence>
<evidence type="ECO:0000313" key="2">
    <source>
        <dbReference type="Proteomes" id="UP001500630"/>
    </source>
</evidence>
<comment type="caution">
    <text evidence="1">The sequence shown here is derived from an EMBL/GenBank/DDBJ whole genome shotgun (WGS) entry which is preliminary data.</text>
</comment>
<proteinExistence type="predicted"/>
<protein>
    <submittedName>
        <fullName evidence="1">Uncharacterized protein</fullName>
    </submittedName>
</protein>
<dbReference type="Proteomes" id="UP001500630">
    <property type="component" value="Unassembled WGS sequence"/>
</dbReference>
<organism evidence="1 2">
    <name type="scientific">Nonomuraea rosea</name>
    <dbReference type="NCBI Taxonomy" id="638574"/>
    <lineage>
        <taxon>Bacteria</taxon>
        <taxon>Bacillati</taxon>
        <taxon>Actinomycetota</taxon>
        <taxon>Actinomycetes</taxon>
        <taxon>Streptosporangiales</taxon>
        <taxon>Streptosporangiaceae</taxon>
        <taxon>Nonomuraea</taxon>
    </lineage>
</organism>
<name>A0ABP6VNL4_9ACTN</name>
<gene>
    <name evidence="1" type="ORF">GCM10022419_016020</name>
</gene>
<keyword evidence="2" id="KW-1185">Reference proteome</keyword>
<accession>A0ABP6VNL4</accession>
<dbReference type="RefSeq" id="WP_345559954.1">
    <property type="nucleotide sequence ID" value="NZ_BAABDQ010000003.1"/>
</dbReference>
<dbReference type="EMBL" id="BAABDQ010000003">
    <property type="protein sequence ID" value="GAA3537005.1"/>
    <property type="molecule type" value="Genomic_DNA"/>
</dbReference>
<evidence type="ECO:0000313" key="1">
    <source>
        <dbReference type="EMBL" id="GAA3537005.1"/>
    </source>
</evidence>